<dbReference type="Gramene" id="PRQ28598">
    <property type="protein sequence ID" value="PRQ28598"/>
    <property type="gene ID" value="RchiOBHm_Chr5g0004751"/>
</dbReference>
<gene>
    <name evidence="1" type="ORF">RchiOBHm_Chr5g0004751</name>
</gene>
<dbReference type="Proteomes" id="UP000238479">
    <property type="component" value="Chromosome 5"/>
</dbReference>
<proteinExistence type="predicted"/>
<accession>A0A2P6Q340</accession>
<comment type="caution">
    <text evidence="1">The sequence shown here is derived from an EMBL/GenBank/DDBJ whole genome shotgun (WGS) entry which is preliminary data.</text>
</comment>
<sequence length="77" mass="8565">MAVDRRGLDSGVENEGVMTGEVELDRTAWVSTGEALTNRRRASGVRRCFTAMAVAQRRALPFGDTTQFHREYSLSLC</sequence>
<protein>
    <submittedName>
        <fullName evidence="1">Uncharacterized protein</fullName>
    </submittedName>
</protein>
<name>A0A2P6Q340_ROSCH</name>
<dbReference type="AlphaFoldDB" id="A0A2P6Q340"/>
<keyword evidence="2" id="KW-1185">Reference proteome</keyword>
<reference evidence="1 2" key="1">
    <citation type="journal article" date="2018" name="Nat. Genet.">
        <title>The Rosa genome provides new insights in the design of modern roses.</title>
        <authorList>
            <person name="Bendahmane M."/>
        </authorList>
    </citation>
    <scope>NUCLEOTIDE SEQUENCE [LARGE SCALE GENOMIC DNA]</scope>
    <source>
        <strain evidence="2">cv. Old Blush</strain>
    </source>
</reference>
<evidence type="ECO:0000313" key="1">
    <source>
        <dbReference type="EMBL" id="PRQ28598.1"/>
    </source>
</evidence>
<dbReference type="EMBL" id="PDCK01000043">
    <property type="protein sequence ID" value="PRQ28598.1"/>
    <property type="molecule type" value="Genomic_DNA"/>
</dbReference>
<organism evidence="1 2">
    <name type="scientific">Rosa chinensis</name>
    <name type="common">China rose</name>
    <dbReference type="NCBI Taxonomy" id="74649"/>
    <lineage>
        <taxon>Eukaryota</taxon>
        <taxon>Viridiplantae</taxon>
        <taxon>Streptophyta</taxon>
        <taxon>Embryophyta</taxon>
        <taxon>Tracheophyta</taxon>
        <taxon>Spermatophyta</taxon>
        <taxon>Magnoliopsida</taxon>
        <taxon>eudicotyledons</taxon>
        <taxon>Gunneridae</taxon>
        <taxon>Pentapetalae</taxon>
        <taxon>rosids</taxon>
        <taxon>fabids</taxon>
        <taxon>Rosales</taxon>
        <taxon>Rosaceae</taxon>
        <taxon>Rosoideae</taxon>
        <taxon>Rosoideae incertae sedis</taxon>
        <taxon>Rosa</taxon>
    </lineage>
</organism>
<evidence type="ECO:0000313" key="2">
    <source>
        <dbReference type="Proteomes" id="UP000238479"/>
    </source>
</evidence>